<sequence>MACCHMALRLCHVARRHLLPETVLPPPHNSASVAATRPRGIDRVGGDCHRLSGVGCRLFQRCPPPLTSDDRFSQRQWGGGHRLSKGGATVLHRLPAASAVLAAT</sequence>
<name>A0AAV8PVY6_ENSVE</name>
<evidence type="ECO:0000313" key="2">
    <source>
        <dbReference type="Proteomes" id="UP001222027"/>
    </source>
</evidence>
<protein>
    <submittedName>
        <fullName evidence="1">Uncharacterized protein</fullName>
    </submittedName>
</protein>
<dbReference type="Proteomes" id="UP001222027">
    <property type="component" value="Unassembled WGS sequence"/>
</dbReference>
<accession>A0AAV8PVY6</accession>
<dbReference type="AlphaFoldDB" id="A0AAV8PVY6"/>
<gene>
    <name evidence="1" type="ORF">OPV22_028902</name>
</gene>
<comment type="caution">
    <text evidence="1">The sequence shown here is derived from an EMBL/GenBank/DDBJ whole genome shotgun (WGS) entry which is preliminary data.</text>
</comment>
<reference evidence="1 2" key="1">
    <citation type="submission" date="2022-12" db="EMBL/GenBank/DDBJ databases">
        <title>Chromosome-scale assembly of the Ensete ventricosum genome.</title>
        <authorList>
            <person name="Dussert Y."/>
            <person name="Stocks J."/>
            <person name="Wendawek A."/>
            <person name="Woldeyes F."/>
            <person name="Nichols R.A."/>
            <person name="Borrell J.S."/>
        </authorList>
    </citation>
    <scope>NUCLEOTIDE SEQUENCE [LARGE SCALE GENOMIC DNA]</scope>
    <source>
        <strain evidence="2">cv. Maze</strain>
        <tissue evidence="1">Seeds</tissue>
    </source>
</reference>
<keyword evidence="2" id="KW-1185">Reference proteome</keyword>
<proteinExistence type="predicted"/>
<organism evidence="1 2">
    <name type="scientific">Ensete ventricosum</name>
    <name type="common">Abyssinian banana</name>
    <name type="synonym">Musa ensete</name>
    <dbReference type="NCBI Taxonomy" id="4639"/>
    <lineage>
        <taxon>Eukaryota</taxon>
        <taxon>Viridiplantae</taxon>
        <taxon>Streptophyta</taxon>
        <taxon>Embryophyta</taxon>
        <taxon>Tracheophyta</taxon>
        <taxon>Spermatophyta</taxon>
        <taxon>Magnoliopsida</taxon>
        <taxon>Liliopsida</taxon>
        <taxon>Zingiberales</taxon>
        <taxon>Musaceae</taxon>
        <taxon>Ensete</taxon>
    </lineage>
</organism>
<dbReference type="EMBL" id="JAQQAF010000008">
    <property type="protein sequence ID" value="KAJ8466350.1"/>
    <property type="molecule type" value="Genomic_DNA"/>
</dbReference>
<evidence type="ECO:0000313" key="1">
    <source>
        <dbReference type="EMBL" id="KAJ8466350.1"/>
    </source>
</evidence>